<feature type="transmembrane region" description="Helical" evidence="1">
    <location>
        <begin position="76"/>
        <end position="95"/>
    </location>
</feature>
<name>A0A9J6ZP58_9BACT</name>
<evidence type="ECO:0000313" key="3">
    <source>
        <dbReference type="Proteomes" id="UP001056426"/>
    </source>
</evidence>
<evidence type="ECO:0000313" key="2">
    <source>
        <dbReference type="EMBL" id="URW79690.1"/>
    </source>
</evidence>
<reference evidence="2" key="1">
    <citation type="submission" date="2022-05" db="EMBL/GenBank/DDBJ databases">
        <authorList>
            <person name="Sun X."/>
        </authorList>
    </citation>
    <scope>NUCLEOTIDE SEQUENCE</scope>
    <source>
        <strain evidence="2">Ai-910</strain>
    </source>
</reference>
<dbReference type="Proteomes" id="UP001056426">
    <property type="component" value="Chromosome"/>
</dbReference>
<dbReference type="EMBL" id="CP098400">
    <property type="protein sequence ID" value="URW79690.1"/>
    <property type="molecule type" value="Genomic_DNA"/>
</dbReference>
<proteinExistence type="predicted"/>
<keyword evidence="1" id="KW-0812">Transmembrane</keyword>
<protein>
    <submittedName>
        <fullName evidence="2">Uncharacterized protein</fullName>
    </submittedName>
</protein>
<evidence type="ECO:0000256" key="1">
    <source>
        <dbReference type="SAM" id="Phobius"/>
    </source>
</evidence>
<dbReference type="KEGG" id="alkq:M9189_12630"/>
<accession>A0A9J6ZP58</accession>
<gene>
    <name evidence="2" type="ORF">M9189_12630</name>
</gene>
<keyword evidence="1" id="KW-1133">Transmembrane helix</keyword>
<keyword evidence="1" id="KW-0472">Membrane</keyword>
<organism evidence="2 3">
    <name type="scientific">Xiashengella succiniciproducens</name>
    <dbReference type="NCBI Taxonomy" id="2949635"/>
    <lineage>
        <taxon>Bacteria</taxon>
        <taxon>Pseudomonadati</taxon>
        <taxon>Bacteroidota</taxon>
        <taxon>Bacteroidia</taxon>
        <taxon>Marinilabiliales</taxon>
        <taxon>Marinilabiliaceae</taxon>
        <taxon>Xiashengella</taxon>
    </lineage>
</organism>
<reference evidence="2" key="2">
    <citation type="submission" date="2022-06" db="EMBL/GenBank/DDBJ databases">
        <title>Xiashengella guii gen. nov. sp. nov., a bacterium isolated form anaerobic digestion tank.</title>
        <authorList>
            <person name="Huang H."/>
        </authorList>
    </citation>
    <scope>NUCLEOTIDE SEQUENCE</scope>
    <source>
        <strain evidence="2">Ai-910</strain>
    </source>
</reference>
<dbReference type="RefSeq" id="WP_250723748.1">
    <property type="nucleotide sequence ID" value="NZ_CP098400.1"/>
</dbReference>
<dbReference type="AlphaFoldDB" id="A0A9J6ZP58"/>
<keyword evidence="3" id="KW-1185">Reference proteome</keyword>
<sequence length="221" mass="25728">MSRAMEFWHKNRNFVLVLFAGLFLLVLCNRVLTTDTDSEKKEPAGTVVTEDSQYRPLSLEEIEKYKETKSRSDDSSFIRILVLAMALILFVKFGFKKGWFAYLMPQVVHFKASLRRSRKTGRLLMRISFFNNTPQSKTFNAPHVFFKKGAKIRNFVLRNEYFPLTLPSGSSHIMLIDVEQFWDKVAGLEHYKRVGASIETTTGERFRSLSLPRWLVIFKAE</sequence>